<keyword evidence="3" id="KW-1185">Reference proteome</keyword>
<sequence length="542" mass="60673">MQLVVATLTTEFIYTKYQTNLTNCYSTQTTILYNRNINRIVVTLASENNTQCAVFPQGVEAQLAFQKSGIPIQRIQVANFSYANTTELVFEGVPDIASEEFVVLNVYSYGYITERSIFIFQEQKSSLTQCFEPSSTVNIHETKLIVTMHSTKLCTNQFDTITDGATPPVTIGELTSATLNVQGSIFSLEVKTFQDDYKNGAKLTLEVKLSTAQSEQLLLIVAPNATVTFESLQGGAVVTFDHNIGEVTSTGIVSGTDTFWNPAQKPQLGLFQGIYMLRMQYSPNIEKLQPQIDKLKFDNIMYRISGLAPNASNAQQVTISTSTFDRNIRFLSFTCNQGRELERKLCLDFYDIANTPDISTSIYLDIIFQLGSQYVHIEKQSVEIQNKEVSAVVTSLGYKQAKIQVFSTVAFNITPNSVLNIKFTVFQNSDPTPFDDTKLSFEVQQKVNTLREPIGFPCDVKCIMLIKRVQSNPEAFYELELSLLPGVIFANFIFEDDYRVVQGVVMGISLLVIAILVVTSIIGIVLLMKQMKKQSKRKAKKL</sequence>
<accession>A0A9P8S1J7</accession>
<proteinExistence type="predicted"/>
<gene>
    <name evidence="2" type="ORF">SS50377_20691</name>
</gene>
<evidence type="ECO:0000256" key="1">
    <source>
        <dbReference type="SAM" id="Phobius"/>
    </source>
</evidence>
<organism evidence="2 3">
    <name type="scientific">Spironucleus salmonicida</name>
    <dbReference type="NCBI Taxonomy" id="348837"/>
    <lineage>
        <taxon>Eukaryota</taxon>
        <taxon>Metamonada</taxon>
        <taxon>Diplomonadida</taxon>
        <taxon>Hexamitidae</taxon>
        <taxon>Hexamitinae</taxon>
        <taxon>Spironucleus</taxon>
    </lineage>
</organism>
<evidence type="ECO:0000313" key="3">
    <source>
        <dbReference type="Proteomes" id="UP000018208"/>
    </source>
</evidence>
<reference evidence="2 3" key="1">
    <citation type="journal article" date="2014" name="PLoS Genet.">
        <title>The Genome of Spironucleus salmonicida Highlights a Fish Pathogen Adapted to Fluctuating Environments.</title>
        <authorList>
            <person name="Xu F."/>
            <person name="Jerlstrom-Hultqvist J."/>
            <person name="Einarsson E."/>
            <person name="Astvaldsson A."/>
            <person name="Svard S.G."/>
            <person name="Andersson J.O."/>
        </authorList>
    </citation>
    <scope>NUCLEOTIDE SEQUENCE [LARGE SCALE GENOMIC DNA]</scope>
    <source>
        <strain evidence="2 3">ATCC 50377</strain>
    </source>
</reference>
<evidence type="ECO:0000313" key="2">
    <source>
        <dbReference type="EMBL" id="KAH0577339.1"/>
    </source>
</evidence>
<protein>
    <submittedName>
        <fullName evidence="2">Uncharacterized protein</fullName>
    </submittedName>
</protein>
<dbReference type="EMBL" id="AUWU02000001">
    <property type="protein sequence ID" value="KAH0577339.1"/>
    <property type="molecule type" value="Genomic_DNA"/>
</dbReference>
<keyword evidence="1" id="KW-0472">Membrane</keyword>
<dbReference type="AlphaFoldDB" id="A0A9P8S1J7"/>
<dbReference type="GeneID" id="94294714"/>
<dbReference type="RefSeq" id="XP_067768112.1">
    <property type="nucleotide sequence ID" value="XM_067904630.1"/>
</dbReference>
<keyword evidence="1" id="KW-1133">Transmembrane helix</keyword>
<dbReference type="Proteomes" id="UP000018208">
    <property type="component" value="Unassembled WGS sequence"/>
</dbReference>
<comment type="caution">
    <text evidence="2">The sequence shown here is derived from an EMBL/GenBank/DDBJ whole genome shotgun (WGS) entry which is preliminary data.</text>
</comment>
<keyword evidence="1" id="KW-0812">Transmembrane</keyword>
<feature type="transmembrane region" description="Helical" evidence="1">
    <location>
        <begin position="500"/>
        <end position="528"/>
    </location>
</feature>
<dbReference type="KEGG" id="ssao:94294714"/>
<name>A0A9P8S1J7_9EUKA</name>